<reference evidence="1" key="1">
    <citation type="journal article" date="2021" name="Environ. Microbiol.">
        <title>Gene family expansions and transcriptome signatures uncover fungal adaptations to wood decay.</title>
        <authorList>
            <person name="Hage H."/>
            <person name="Miyauchi S."/>
            <person name="Viragh M."/>
            <person name="Drula E."/>
            <person name="Min B."/>
            <person name="Chaduli D."/>
            <person name="Navarro D."/>
            <person name="Favel A."/>
            <person name="Norest M."/>
            <person name="Lesage-Meessen L."/>
            <person name="Balint B."/>
            <person name="Merenyi Z."/>
            <person name="de Eugenio L."/>
            <person name="Morin E."/>
            <person name="Martinez A.T."/>
            <person name="Baldrian P."/>
            <person name="Stursova M."/>
            <person name="Martinez M.J."/>
            <person name="Novotny C."/>
            <person name="Magnuson J.K."/>
            <person name="Spatafora J.W."/>
            <person name="Maurice S."/>
            <person name="Pangilinan J."/>
            <person name="Andreopoulos W."/>
            <person name="LaButti K."/>
            <person name="Hundley H."/>
            <person name="Na H."/>
            <person name="Kuo A."/>
            <person name="Barry K."/>
            <person name="Lipzen A."/>
            <person name="Henrissat B."/>
            <person name="Riley R."/>
            <person name="Ahrendt S."/>
            <person name="Nagy L.G."/>
            <person name="Grigoriev I.V."/>
            <person name="Martin F."/>
            <person name="Rosso M.N."/>
        </authorList>
    </citation>
    <scope>NUCLEOTIDE SEQUENCE</scope>
    <source>
        <strain evidence="1">CBS 384.51</strain>
    </source>
</reference>
<keyword evidence="2" id="KW-1185">Reference proteome</keyword>
<organism evidence="1 2">
    <name type="scientific">Irpex rosettiformis</name>
    <dbReference type="NCBI Taxonomy" id="378272"/>
    <lineage>
        <taxon>Eukaryota</taxon>
        <taxon>Fungi</taxon>
        <taxon>Dikarya</taxon>
        <taxon>Basidiomycota</taxon>
        <taxon>Agaricomycotina</taxon>
        <taxon>Agaricomycetes</taxon>
        <taxon>Polyporales</taxon>
        <taxon>Irpicaceae</taxon>
        <taxon>Irpex</taxon>
    </lineage>
</organism>
<name>A0ACB8TXZ7_9APHY</name>
<comment type="caution">
    <text evidence="1">The sequence shown here is derived from an EMBL/GenBank/DDBJ whole genome shotgun (WGS) entry which is preliminary data.</text>
</comment>
<accession>A0ACB8TXZ7</accession>
<evidence type="ECO:0000313" key="2">
    <source>
        <dbReference type="Proteomes" id="UP001055072"/>
    </source>
</evidence>
<proteinExistence type="predicted"/>
<protein>
    <submittedName>
        <fullName evidence="1">Uncharacterized protein</fullName>
    </submittedName>
</protein>
<dbReference type="EMBL" id="MU274920">
    <property type="protein sequence ID" value="KAI0086952.1"/>
    <property type="molecule type" value="Genomic_DNA"/>
</dbReference>
<evidence type="ECO:0000313" key="1">
    <source>
        <dbReference type="EMBL" id="KAI0086952.1"/>
    </source>
</evidence>
<gene>
    <name evidence="1" type="ORF">BDY19DRAFT_893767</name>
</gene>
<dbReference type="Proteomes" id="UP001055072">
    <property type="component" value="Unassembled WGS sequence"/>
</dbReference>
<sequence length="459" mass="50155">MEADTLPTNPSPSSLLISARSSRDSPRPPTLQPSTTHLNLPTATLFPDQYIQPTRHPQNVLPSVNSSFTRDIPDTAGQHGSSRLPLLEHYPPSCASINSHVSINSSSWTPAHPVITNPTALAAHHGIPQSLPPVPRTTRYLSTENQAISSSSSNNDFDFSTLRNNYLTMLSQKPVTAAPPASVDESVQAVFDLLIASPEYQSLGNEFPSSEYLTSPMDDSPWEDMLTTPALGTSDFMTSPAIVDSDDFGFGEASLFEDSFSFNSPLEPVKSTPSAPAVQHPASFDGLYTMPSPDTPALDPSSLNGSANATPVSPAIHSFKTPARRKNPPTGTRKNITPDALIPYDAPIQARKYLTPSVTSRKEVPAVFAKKRSRSQALGDDDDDLQLDSQDMDAIEAKRRQNTLAARRSRKRKLEYQRELEAMVEKANEERDHWMDRARALENALRERGLDVPTLPPPP</sequence>